<dbReference type="Gramene" id="TraesCS1B02G387300.1">
    <property type="protein sequence ID" value="TraesCS1B02G387300.1"/>
    <property type="gene ID" value="TraesCS1B02G387300"/>
</dbReference>
<evidence type="ECO:0000256" key="1">
    <source>
        <dbReference type="ARBA" id="ARBA00005234"/>
    </source>
</evidence>
<dbReference type="EnsemblPlants" id="TraesCS1B02G387300.1">
    <property type="protein sequence ID" value="TraesCS1B02G387300.1"/>
    <property type="gene ID" value="TraesCS1B02G387300"/>
</dbReference>
<protein>
    <recommendedName>
        <fullName evidence="5">Ubiquitin-like protease family profile domain-containing protein</fullName>
    </recommendedName>
</protein>
<dbReference type="GO" id="GO:0016929">
    <property type="term" value="F:deSUMOylase activity"/>
    <property type="evidence" value="ECO:0000318"/>
    <property type="project" value="GO_Central"/>
</dbReference>
<organism evidence="6">
    <name type="scientific">Triticum aestivum</name>
    <name type="common">Wheat</name>
    <dbReference type="NCBI Taxonomy" id="4565"/>
    <lineage>
        <taxon>Eukaryota</taxon>
        <taxon>Viridiplantae</taxon>
        <taxon>Streptophyta</taxon>
        <taxon>Embryophyta</taxon>
        <taxon>Tracheophyta</taxon>
        <taxon>Spermatophyta</taxon>
        <taxon>Magnoliopsida</taxon>
        <taxon>Liliopsida</taxon>
        <taxon>Poales</taxon>
        <taxon>Poaceae</taxon>
        <taxon>BOP clade</taxon>
        <taxon>Pooideae</taxon>
        <taxon>Triticodae</taxon>
        <taxon>Triticeae</taxon>
        <taxon>Triticinae</taxon>
        <taxon>Triticum</taxon>
    </lineage>
</organism>
<evidence type="ECO:0000313" key="6">
    <source>
        <dbReference type="EnsemblPlants" id="TraesCS1B02G387300.1"/>
    </source>
</evidence>
<dbReference type="GO" id="GO:0006508">
    <property type="term" value="P:proteolysis"/>
    <property type="evidence" value="ECO:0007669"/>
    <property type="project" value="UniProtKB-KW"/>
</dbReference>
<accession>A0A3B5Z3A3</accession>
<proteinExistence type="inferred from homology"/>
<dbReference type="InterPro" id="IPR038765">
    <property type="entry name" value="Papain-like_cys_pep_sf"/>
</dbReference>
<dbReference type="OrthoDB" id="696486at2759"/>
<dbReference type="AlphaFoldDB" id="A0A3B5Z3A3"/>
<reference evidence="6" key="2">
    <citation type="submission" date="2018-10" db="UniProtKB">
        <authorList>
            <consortium name="EnsemblPlants"/>
        </authorList>
    </citation>
    <scope>IDENTIFICATION</scope>
</reference>
<dbReference type="InterPro" id="IPR003653">
    <property type="entry name" value="Peptidase_C48_C"/>
</dbReference>
<evidence type="ECO:0000313" key="7">
    <source>
        <dbReference type="Proteomes" id="UP000019116"/>
    </source>
</evidence>
<dbReference type="STRING" id="4565.A0A3B5Z3A3"/>
<evidence type="ECO:0000259" key="5">
    <source>
        <dbReference type="PROSITE" id="PS50600"/>
    </source>
</evidence>
<dbReference type="Gene3D" id="3.40.395.10">
    <property type="entry name" value="Adenoviral Proteinase, Chain A"/>
    <property type="match status" value="1"/>
</dbReference>
<dbReference type="PANTHER" id="PTHR12606:SF141">
    <property type="entry name" value="GH15225P-RELATED"/>
    <property type="match status" value="1"/>
</dbReference>
<sequence length="387" mass="44814">MSHSWVRATTCYSPMGKWDSENTESPIHKHRKRYSATSIFGKRLFLDDYVEDDDQKGTKEKPILVSPDVQVLGERSFNGSCSSMVNTADNLYNTKLYLGSSSRDNENLPPKRIIHPSKVLCSPYDHNERGPLQPHEIELHKGIVALSKVEPHRSQVVVLIDKTTLFLGQLGDSFDAAGHVEAYVFKVFCRILFRENHPRRSKIHYFFTTLGDYFLGSWSSEEGRREMRRKALRSFNRAGKALPLHENERMFFLSVHGEHWFLFVVDIIARKFVFLDSYYEGNTPFHIGIRDLMINNFIKTWEESNLRGMGFRKFGVEYPNMPKQIGSDACGIFALKWMQTWASRNPLQRQFTMNDVADARVRFAVDILFSIHNTEDKGKALVKNFAW</sequence>
<dbReference type="Gramene" id="TraesCS1B03G1051900.1">
    <property type="protein sequence ID" value="TraesCS1B03G1051900.1.CDS"/>
    <property type="gene ID" value="TraesCS1B03G1051900"/>
</dbReference>
<dbReference type="GO" id="GO:0005634">
    <property type="term" value="C:nucleus"/>
    <property type="evidence" value="ECO:0000318"/>
    <property type="project" value="GO_Central"/>
</dbReference>
<dbReference type="GO" id="GO:0016926">
    <property type="term" value="P:protein desumoylation"/>
    <property type="evidence" value="ECO:0000318"/>
    <property type="project" value="GO_Central"/>
</dbReference>
<keyword evidence="2" id="KW-0645">Protease</keyword>
<dbReference type="Pfam" id="PF02902">
    <property type="entry name" value="Peptidase_C48"/>
    <property type="match status" value="1"/>
</dbReference>
<dbReference type="PROSITE" id="PS50600">
    <property type="entry name" value="ULP_PROTEASE"/>
    <property type="match status" value="1"/>
</dbReference>
<evidence type="ECO:0000256" key="4">
    <source>
        <dbReference type="ARBA" id="ARBA00022807"/>
    </source>
</evidence>
<dbReference type="SUPFAM" id="SSF54001">
    <property type="entry name" value="Cysteine proteinases"/>
    <property type="match status" value="1"/>
</dbReference>
<keyword evidence="7" id="KW-1185">Reference proteome</keyword>
<name>A0A3B5Z3A3_WHEAT</name>
<keyword evidence="3" id="KW-0378">Hydrolase</keyword>
<dbReference type="Proteomes" id="UP000019116">
    <property type="component" value="Chromosome 1B"/>
</dbReference>
<dbReference type="PANTHER" id="PTHR12606">
    <property type="entry name" value="SENTRIN/SUMO-SPECIFIC PROTEASE"/>
    <property type="match status" value="1"/>
</dbReference>
<dbReference type="Gramene" id="TraesCLE_scaffold_076762_01G000100.1">
    <property type="protein sequence ID" value="TraesCLE_scaffold_076762_01G000100.1"/>
    <property type="gene ID" value="TraesCLE_scaffold_076762_01G000100"/>
</dbReference>
<evidence type="ECO:0000256" key="2">
    <source>
        <dbReference type="ARBA" id="ARBA00022670"/>
    </source>
</evidence>
<feature type="domain" description="Ubiquitin-like protease family profile" evidence="5">
    <location>
        <begin position="157"/>
        <end position="341"/>
    </location>
</feature>
<keyword evidence="4" id="KW-0788">Thiol protease</keyword>
<comment type="similarity">
    <text evidence="1">Belongs to the peptidase C48 family.</text>
</comment>
<reference evidence="6" key="1">
    <citation type="submission" date="2018-08" db="EMBL/GenBank/DDBJ databases">
        <authorList>
            <person name="Rossello M."/>
        </authorList>
    </citation>
    <scope>NUCLEOTIDE SEQUENCE [LARGE SCALE GENOMIC DNA]</scope>
    <source>
        <strain evidence="6">cv. Chinese Spring</strain>
    </source>
</reference>
<evidence type="ECO:0000256" key="3">
    <source>
        <dbReference type="ARBA" id="ARBA00022801"/>
    </source>
</evidence>
<dbReference type="Gramene" id="TraesCAD_scaffold_065846_01G000200.1">
    <property type="protein sequence ID" value="TraesCAD_scaffold_065846_01G000200.1"/>
    <property type="gene ID" value="TraesCAD_scaffold_065846_01G000200"/>
</dbReference>
<dbReference type="Gramene" id="TraesROB_scaffold_012200_01G000200.1">
    <property type="protein sequence ID" value="TraesROB_scaffold_012200_01G000200.1"/>
    <property type="gene ID" value="TraesROB_scaffold_012200_01G000200"/>
</dbReference>